<evidence type="ECO:0000256" key="6">
    <source>
        <dbReference type="ARBA" id="ARBA00022617"/>
    </source>
</evidence>
<keyword evidence="8" id="KW-0732">Signal</keyword>
<dbReference type="GO" id="GO:0009061">
    <property type="term" value="P:anaerobic respiration"/>
    <property type="evidence" value="ECO:0007669"/>
    <property type="project" value="InterPro"/>
</dbReference>
<evidence type="ECO:0000256" key="12">
    <source>
        <dbReference type="ARBA" id="ARBA00031832"/>
    </source>
</evidence>
<accession>A0A451A8Q1</accession>
<dbReference type="Gene3D" id="1.10.1130.10">
    <property type="entry name" value="Flavocytochrome C3, Chain A"/>
    <property type="match status" value="1"/>
</dbReference>
<evidence type="ECO:0000256" key="13">
    <source>
        <dbReference type="PIRNR" id="PIRNR006105"/>
    </source>
</evidence>
<dbReference type="EMBL" id="CAADFX010000175">
    <property type="protein sequence ID" value="VFK62404.1"/>
    <property type="molecule type" value="Genomic_DNA"/>
</dbReference>
<comment type="similarity">
    <text evidence="3 13">Belongs to the NapB family.</text>
</comment>
<keyword evidence="9 13" id="KW-0574">Periplasm</keyword>
<feature type="binding site" description="axial binding residue" evidence="15">
    <location>
        <position position="147"/>
    </location>
    <ligand>
        <name>heme c</name>
        <dbReference type="ChEBI" id="CHEBI:61717"/>
        <label>2</label>
    </ligand>
    <ligandPart>
        <name>Fe</name>
        <dbReference type="ChEBI" id="CHEBI:18248"/>
    </ligandPart>
</feature>
<keyword evidence="10 13" id="KW-0249">Electron transport</keyword>
<dbReference type="PIRSF" id="PIRSF006105">
    <property type="entry name" value="NapB"/>
    <property type="match status" value="1"/>
</dbReference>
<proteinExistence type="inferred from homology"/>
<feature type="binding site" description="axial binding residue" evidence="15">
    <location>
        <position position="124"/>
    </location>
    <ligand>
        <name>heme c</name>
        <dbReference type="ChEBI" id="CHEBI:61717"/>
        <label>2</label>
    </ligand>
    <ligandPart>
        <name>Fe</name>
        <dbReference type="ChEBI" id="CHEBI:18248"/>
    </ligandPart>
</feature>
<gene>
    <name evidence="16" type="ORF">BECKTUN1418D_GA0071000_11754</name>
</gene>
<dbReference type="GO" id="GO:0042597">
    <property type="term" value="C:periplasmic space"/>
    <property type="evidence" value="ECO:0007669"/>
    <property type="project" value="UniProtKB-SubCell"/>
</dbReference>
<feature type="binding site" description="axial binding residue" evidence="15">
    <location>
        <position position="107"/>
    </location>
    <ligand>
        <name>heme c</name>
        <dbReference type="ChEBI" id="CHEBI:61717"/>
        <label>1</label>
    </ligand>
    <ligandPart>
        <name>Fe</name>
        <dbReference type="ChEBI" id="CHEBI:18248"/>
    </ligandPart>
</feature>
<dbReference type="SUPFAM" id="SSF48695">
    <property type="entry name" value="Multiheme cytochromes"/>
    <property type="match status" value="1"/>
</dbReference>
<evidence type="ECO:0000256" key="4">
    <source>
        <dbReference type="ARBA" id="ARBA00013773"/>
    </source>
</evidence>
<evidence type="ECO:0000256" key="8">
    <source>
        <dbReference type="ARBA" id="ARBA00022729"/>
    </source>
</evidence>
<sequence>MYCVSRVSLDALYKVRGVASLDDKTMKKLLQTIIVSVVLLQWVDAEAELQSLRGSFIQDKSTFSEVGDYIDDDQTVERHFVQQPPVIPHSIESYRVNLRRNKCLSCHSWAKYKQKKAIKISITHFRDRDGNELSDMAATRYFCLQCHVPQMAIPALVENEFRPVDALNAGKNN</sequence>
<comment type="subcellular location">
    <subcellularLocation>
        <location evidence="2 13">Periplasm</location>
    </subcellularLocation>
</comment>
<feature type="binding site" description="covalent" evidence="14">
    <location>
        <position position="143"/>
    </location>
    <ligand>
        <name>heme c</name>
        <dbReference type="ChEBI" id="CHEBI:61717"/>
        <label>2</label>
    </ligand>
</feature>
<keyword evidence="11 15" id="KW-0408">Iron</keyword>
<feature type="binding site" description="covalent" evidence="14">
    <location>
        <position position="146"/>
    </location>
    <ligand>
        <name>heme c</name>
        <dbReference type="ChEBI" id="CHEBI:61717"/>
        <label>2</label>
    </ligand>
</feature>
<evidence type="ECO:0000256" key="7">
    <source>
        <dbReference type="ARBA" id="ARBA00022723"/>
    </source>
</evidence>
<dbReference type="PANTHER" id="PTHR38604:SF1">
    <property type="entry name" value="PERIPLASMIC NITRATE REDUCTASE, ELECTRON TRANSFER SUBUNIT"/>
    <property type="match status" value="1"/>
</dbReference>
<evidence type="ECO:0000256" key="10">
    <source>
        <dbReference type="ARBA" id="ARBA00022982"/>
    </source>
</evidence>
<keyword evidence="7 15" id="KW-0479">Metal-binding</keyword>
<feature type="binding site" description="axial binding residue" evidence="15">
    <location>
        <position position="89"/>
    </location>
    <ligand>
        <name>heme c</name>
        <dbReference type="ChEBI" id="CHEBI:61717"/>
        <label>1</label>
    </ligand>
    <ligandPart>
        <name>Fe</name>
        <dbReference type="ChEBI" id="CHEBI:18248"/>
    </ligandPart>
</feature>
<evidence type="ECO:0000313" key="16">
    <source>
        <dbReference type="EMBL" id="VFK62404.1"/>
    </source>
</evidence>
<evidence type="ECO:0000256" key="9">
    <source>
        <dbReference type="ARBA" id="ARBA00022764"/>
    </source>
</evidence>
<comment type="PTM">
    <text evidence="14">Binds 2 heme C groups per subunit.</text>
</comment>
<comment type="function">
    <text evidence="1">Electron transfer subunit of the periplasmic nitrate reductase complex NapAB. Receives electrons from the membrane-anchored tetraheme c-type NapC protein and transfers these to NapA subunit, thus allowing electron flow between membrane and periplasm. Essential for periplasmic nitrate reduction with nitrate as the terminal electron acceptor.</text>
</comment>
<feature type="binding site" description="covalent" evidence="14">
    <location>
        <position position="106"/>
    </location>
    <ligand>
        <name>heme c</name>
        <dbReference type="ChEBI" id="CHEBI:61717"/>
        <label>1</label>
    </ligand>
</feature>
<evidence type="ECO:0000256" key="14">
    <source>
        <dbReference type="PIRSR" id="PIRSR006105-1"/>
    </source>
</evidence>
<comment type="subunit">
    <text evidence="13">Component of the periplasmic nitrate reductase NapAB complex composed of NapA and NapB.</text>
</comment>
<dbReference type="AlphaFoldDB" id="A0A451A8Q1"/>
<feature type="binding site" description="covalent" evidence="14">
    <location>
        <position position="103"/>
    </location>
    <ligand>
        <name>heme c</name>
        <dbReference type="ChEBI" id="CHEBI:61717"/>
        <label>1</label>
    </ligand>
</feature>
<dbReference type="Pfam" id="PF03892">
    <property type="entry name" value="NapB"/>
    <property type="match status" value="1"/>
</dbReference>
<dbReference type="FunFam" id="1.10.1130.10:FF:000001">
    <property type="entry name" value="Periplasmic nitrate reductase, electron transfer subunit"/>
    <property type="match status" value="1"/>
</dbReference>
<dbReference type="InterPro" id="IPR036280">
    <property type="entry name" value="Multihaem_cyt_sf"/>
</dbReference>
<dbReference type="InterPro" id="IPR005591">
    <property type="entry name" value="NapB"/>
</dbReference>
<dbReference type="GO" id="GO:0046872">
    <property type="term" value="F:metal ion binding"/>
    <property type="evidence" value="ECO:0007669"/>
    <property type="project" value="UniProtKB-KW"/>
</dbReference>
<dbReference type="PANTHER" id="PTHR38604">
    <property type="entry name" value="PERIPLASMIC NITRATE REDUCTASE, ELECTRON TRANSFER SUBUNIT"/>
    <property type="match status" value="1"/>
</dbReference>
<evidence type="ECO:0000256" key="5">
    <source>
        <dbReference type="ARBA" id="ARBA00022448"/>
    </source>
</evidence>
<organism evidence="16">
    <name type="scientific">Candidatus Kentrum sp. TUN</name>
    <dbReference type="NCBI Taxonomy" id="2126343"/>
    <lineage>
        <taxon>Bacteria</taxon>
        <taxon>Pseudomonadati</taxon>
        <taxon>Pseudomonadota</taxon>
        <taxon>Gammaproteobacteria</taxon>
        <taxon>Candidatus Kentrum</taxon>
    </lineage>
</organism>
<evidence type="ECO:0000256" key="3">
    <source>
        <dbReference type="ARBA" id="ARBA00007368"/>
    </source>
</evidence>
<evidence type="ECO:0000256" key="15">
    <source>
        <dbReference type="PIRSR" id="PIRSR006105-2"/>
    </source>
</evidence>
<evidence type="ECO:0000256" key="1">
    <source>
        <dbReference type="ARBA" id="ARBA00002599"/>
    </source>
</evidence>
<evidence type="ECO:0000256" key="2">
    <source>
        <dbReference type="ARBA" id="ARBA00004418"/>
    </source>
</evidence>
<reference evidence="16" key="1">
    <citation type="submission" date="2019-02" db="EMBL/GenBank/DDBJ databases">
        <authorList>
            <person name="Gruber-Vodicka R. H."/>
            <person name="Seah K. B. B."/>
        </authorList>
    </citation>
    <scope>NUCLEOTIDE SEQUENCE</scope>
    <source>
        <strain evidence="16">BECK_BY1</strain>
    </source>
</reference>
<evidence type="ECO:0000256" key="11">
    <source>
        <dbReference type="ARBA" id="ARBA00023004"/>
    </source>
</evidence>
<keyword evidence="5 13" id="KW-0813">Transport</keyword>
<protein>
    <recommendedName>
        <fullName evidence="4 13">Periplasmic nitrate reductase, electron transfer subunit</fullName>
    </recommendedName>
    <alternativeName>
        <fullName evidence="12 13">Diheme cytochrome c NapB</fullName>
    </alternativeName>
</protein>
<name>A0A451A8Q1_9GAMM</name>
<keyword evidence="6 14" id="KW-0349">Heme</keyword>